<reference evidence="8 9" key="1">
    <citation type="journal article" date="2014" name="PLoS Genet.">
        <title>Phylogenetically driven sequencing of extremely halophilic archaea reveals strategies for static and dynamic osmo-response.</title>
        <authorList>
            <person name="Becker E.A."/>
            <person name="Seitzer P.M."/>
            <person name="Tritt A."/>
            <person name="Larsen D."/>
            <person name="Krusor M."/>
            <person name="Yao A.I."/>
            <person name="Wu D."/>
            <person name="Madern D."/>
            <person name="Eisen J.A."/>
            <person name="Darling A.E."/>
            <person name="Facciotti M.T."/>
        </authorList>
    </citation>
    <scope>NUCLEOTIDE SEQUENCE [LARGE SCALE GENOMIC DNA]</scope>
    <source>
        <strain evidence="8 9">ATCC BAA-1512</strain>
    </source>
</reference>
<evidence type="ECO:0000256" key="1">
    <source>
        <dbReference type="ARBA" id="ARBA00004236"/>
    </source>
</evidence>
<dbReference type="PATRIC" id="fig|662479.7.peg.2375"/>
<evidence type="ECO:0000259" key="7">
    <source>
        <dbReference type="Pfam" id="PF13190"/>
    </source>
</evidence>
<comment type="subcellular location">
    <subcellularLocation>
        <location evidence="1">Cell membrane</location>
    </subcellularLocation>
</comment>
<sequence>MSTERHTTDGWDGQALAGLGALVVAAPVFAWAAAQVGYAEPLDVAAEMTGASASALSLHAGLFPDYTVPGLDPYVGTFVSALVGTLLCLGVALRIGSALE</sequence>
<dbReference type="STRING" id="662479.C440_11703"/>
<feature type="transmembrane region" description="Helical" evidence="6">
    <location>
        <begin position="15"/>
        <end position="34"/>
    </location>
</feature>
<evidence type="ECO:0000313" key="9">
    <source>
        <dbReference type="Proteomes" id="UP000011550"/>
    </source>
</evidence>
<name>M0IFP3_9EURY</name>
<dbReference type="Proteomes" id="UP000011550">
    <property type="component" value="Unassembled WGS sequence"/>
</dbReference>
<evidence type="ECO:0000256" key="4">
    <source>
        <dbReference type="ARBA" id="ARBA00022989"/>
    </source>
</evidence>
<keyword evidence="2" id="KW-1003">Cell membrane</keyword>
<dbReference type="OrthoDB" id="306607at2157"/>
<feature type="domain" description="PDGLE" evidence="7">
    <location>
        <begin position="31"/>
        <end position="99"/>
    </location>
</feature>
<evidence type="ECO:0000256" key="5">
    <source>
        <dbReference type="ARBA" id="ARBA00023136"/>
    </source>
</evidence>
<evidence type="ECO:0000256" key="3">
    <source>
        <dbReference type="ARBA" id="ARBA00022692"/>
    </source>
</evidence>
<organism evidence="8 9">
    <name type="scientific">Haloferax mucosum ATCC BAA-1512</name>
    <dbReference type="NCBI Taxonomy" id="662479"/>
    <lineage>
        <taxon>Archaea</taxon>
        <taxon>Methanobacteriati</taxon>
        <taxon>Methanobacteriota</taxon>
        <taxon>Stenosarchaea group</taxon>
        <taxon>Halobacteria</taxon>
        <taxon>Halobacteriales</taxon>
        <taxon>Haloferacaceae</taxon>
        <taxon>Haloferax</taxon>
    </lineage>
</organism>
<evidence type="ECO:0000313" key="8">
    <source>
        <dbReference type="EMBL" id="ELZ94284.1"/>
    </source>
</evidence>
<comment type="caution">
    <text evidence="8">The sequence shown here is derived from an EMBL/GenBank/DDBJ whole genome shotgun (WGS) entry which is preliminary data.</text>
</comment>
<gene>
    <name evidence="8" type="ORF">C440_11703</name>
</gene>
<keyword evidence="3 6" id="KW-0812">Transmembrane</keyword>
<feature type="transmembrane region" description="Helical" evidence="6">
    <location>
        <begin position="74"/>
        <end position="95"/>
    </location>
</feature>
<dbReference type="RefSeq" id="WP_008320660.1">
    <property type="nucleotide sequence ID" value="NZ_AOLN01000013.1"/>
</dbReference>
<dbReference type="Pfam" id="PF13190">
    <property type="entry name" value="PDGLE"/>
    <property type="match status" value="1"/>
</dbReference>
<evidence type="ECO:0000256" key="6">
    <source>
        <dbReference type="SAM" id="Phobius"/>
    </source>
</evidence>
<keyword evidence="5 6" id="KW-0472">Membrane</keyword>
<dbReference type="AlphaFoldDB" id="M0IFP3"/>
<keyword evidence="4 6" id="KW-1133">Transmembrane helix</keyword>
<dbReference type="EMBL" id="AOLN01000013">
    <property type="protein sequence ID" value="ELZ94284.1"/>
    <property type="molecule type" value="Genomic_DNA"/>
</dbReference>
<dbReference type="InterPro" id="IPR025937">
    <property type="entry name" value="PDGLE_dom"/>
</dbReference>
<protein>
    <recommendedName>
        <fullName evidence="7">PDGLE domain-containing protein</fullName>
    </recommendedName>
</protein>
<proteinExistence type="predicted"/>
<dbReference type="GO" id="GO:0005886">
    <property type="term" value="C:plasma membrane"/>
    <property type="evidence" value="ECO:0007669"/>
    <property type="project" value="UniProtKB-SubCell"/>
</dbReference>
<accession>M0IFP3</accession>
<evidence type="ECO:0000256" key="2">
    <source>
        <dbReference type="ARBA" id="ARBA00022475"/>
    </source>
</evidence>
<keyword evidence="9" id="KW-1185">Reference proteome</keyword>